<name>A0A1R1JSH4_ALCXX</name>
<dbReference type="EMBL" id="MJMN01000016">
    <property type="protein sequence ID" value="OMG85393.1"/>
    <property type="molecule type" value="Genomic_DNA"/>
</dbReference>
<evidence type="ECO:0000313" key="2">
    <source>
        <dbReference type="Proteomes" id="UP000187251"/>
    </source>
</evidence>
<sequence>MKIPPDANLPAAKDGVSYLQQLTFAISRLWSGMAIQVNNMAEGRIEASYNALAAPPTAGDFKQGDVIRNVAPVEAGTAGSRYVVTGWICVASGNPGTWRQQRVMTGN</sequence>
<gene>
    <name evidence="1" type="ORF">BIZ92_26980</name>
</gene>
<dbReference type="AlphaFoldDB" id="A0A1R1JSH4"/>
<dbReference type="Proteomes" id="UP000187251">
    <property type="component" value="Unassembled WGS sequence"/>
</dbReference>
<organism evidence="1 2">
    <name type="scientific">Alcaligenes xylosoxydans xylosoxydans</name>
    <name type="common">Achromobacter xylosoxidans</name>
    <dbReference type="NCBI Taxonomy" id="85698"/>
    <lineage>
        <taxon>Bacteria</taxon>
        <taxon>Pseudomonadati</taxon>
        <taxon>Pseudomonadota</taxon>
        <taxon>Betaproteobacteria</taxon>
        <taxon>Burkholderiales</taxon>
        <taxon>Alcaligenaceae</taxon>
        <taxon>Achromobacter</taxon>
    </lineage>
</organism>
<evidence type="ECO:0000313" key="1">
    <source>
        <dbReference type="EMBL" id="OMG85393.1"/>
    </source>
</evidence>
<protein>
    <submittedName>
        <fullName evidence="1">Uncharacterized protein</fullName>
    </submittedName>
</protein>
<accession>A0A1R1JSH4</accession>
<proteinExistence type="predicted"/>
<comment type="caution">
    <text evidence="1">The sequence shown here is derived from an EMBL/GenBank/DDBJ whole genome shotgun (WGS) entry which is preliminary data.</text>
</comment>
<reference evidence="1 2" key="1">
    <citation type="submission" date="2016-09" db="EMBL/GenBank/DDBJ databases">
        <title>Phylogenomics of Achromobacter.</title>
        <authorList>
            <person name="Jeukens J."/>
            <person name="Freschi L."/>
            <person name="Vincent A.T."/>
            <person name="Emond-Rheault J.-G."/>
            <person name="Kukavica-Ibrulj I."/>
            <person name="Charette S.J."/>
            <person name="Levesque R.C."/>
        </authorList>
    </citation>
    <scope>NUCLEOTIDE SEQUENCE [LARGE SCALE GENOMIC DNA]</scope>
    <source>
        <strain evidence="1 2">AUS488</strain>
    </source>
</reference>